<dbReference type="EMBL" id="AP024849">
    <property type="protein sequence ID" value="BCZ45327.1"/>
    <property type="molecule type" value="Genomic_DNA"/>
</dbReference>
<feature type="signal peptide" evidence="1">
    <location>
        <begin position="1"/>
        <end position="21"/>
    </location>
</feature>
<evidence type="ECO:0000313" key="3">
    <source>
        <dbReference type="Proteomes" id="UP000824633"/>
    </source>
</evidence>
<dbReference type="PANTHER" id="PTHR43649">
    <property type="entry name" value="ARABINOSE-BINDING PROTEIN-RELATED"/>
    <property type="match status" value="1"/>
</dbReference>
<evidence type="ECO:0000256" key="1">
    <source>
        <dbReference type="SAM" id="SignalP"/>
    </source>
</evidence>
<name>A0ABN6ITL3_9CLOT</name>
<gene>
    <name evidence="2" type="ORF">psyc5s11_13940</name>
</gene>
<keyword evidence="3" id="KW-1185">Reference proteome</keyword>
<evidence type="ECO:0000313" key="2">
    <source>
        <dbReference type="EMBL" id="BCZ45327.1"/>
    </source>
</evidence>
<reference evidence="3" key="1">
    <citation type="submission" date="2021-07" db="EMBL/GenBank/DDBJ databases">
        <title>Complete genome sequencing of a Clostridium isolate.</title>
        <authorList>
            <person name="Ueki A."/>
            <person name="Tonouchi A."/>
        </authorList>
    </citation>
    <scope>NUCLEOTIDE SEQUENCE [LARGE SCALE GENOMIC DNA]</scope>
    <source>
        <strain evidence="3">C5S11</strain>
    </source>
</reference>
<keyword evidence="1" id="KW-0732">Signal</keyword>
<feature type="chain" id="PRO_5046104545" evidence="1">
    <location>
        <begin position="22"/>
        <end position="557"/>
    </location>
</feature>
<dbReference type="Proteomes" id="UP000824633">
    <property type="component" value="Chromosome"/>
</dbReference>
<dbReference type="SUPFAM" id="SSF53850">
    <property type="entry name" value="Periplasmic binding protein-like II"/>
    <property type="match status" value="1"/>
</dbReference>
<dbReference type="RefSeq" id="WP_224036933.1">
    <property type="nucleotide sequence ID" value="NZ_AP024849.1"/>
</dbReference>
<dbReference type="Gene3D" id="3.40.190.10">
    <property type="entry name" value="Periplasmic binding protein-like II"/>
    <property type="match status" value="2"/>
</dbReference>
<organism evidence="2 3">
    <name type="scientific">Clostridium gelidum</name>
    <dbReference type="NCBI Taxonomy" id="704125"/>
    <lineage>
        <taxon>Bacteria</taxon>
        <taxon>Bacillati</taxon>
        <taxon>Bacillota</taxon>
        <taxon>Clostridia</taxon>
        <taxon>Eubacteriales</taxon>
        <taxon>Clostridiaceae</taxon>
        <taxon>Clostridium</taxon>
    </lineage>
</organism>
<dbReference type="InterPro" id="IPR050490">
    <property type="entry name" value="Bact_solute-bd_prot1"/>
</dbReference>
<protein>
    <submittedName>
        <fullName evidence="2">ABC transporter substrate-binding protein</fullName>
    </submittedName>
</protein>
<accession>A0ABN6ITL3</accession>
<proteinExistence type="predicted"/>
<sequence>MRKTKLILATLLTGVMGLSLLTGCGSKSQEASSTSANGKVKEFSAFFAVAGKEVPDNDRLKNVIAEKIGAKVNEQWLTGQTAKERIGVMIAGGEYPDFIEGGEGTQALVDAGALIPLEDKIDKYPNIKNYLTANEWEQLRKPDGHIYYIQQFGKTRGKDSQVQHKDEAFWIQKAVLEWANYPQIKTVDQYFDLIEKYKAANPTINGQPTIGFDILCDDWRYFCLENPPQFVAGYPNDGKAIIDKATLTAKNYNTIPEAQKYFKKLNEEYNKGIIDPETFTLSYDQYKSKLSTGRVLGMVDQQWEFEDAEKALKQQHMDEKTWVPLGLTLDPNVKPQYRTQPAFNTGSGLGITTSCKDVDGALKVINDLLSNDVLALRWWGEKDKDYKVDDKGVFYMTDEQRENYRNQDWMQANQCRYAYFPQYGTGYFDDGINCIWPEQQQGEFEATLSDNDKKVLSGYGYKKWTDFLNVPAEKNEPWFPIYSATGSWSADDPQNMAMLKMDEVKKKWLPKVVMVGTSDFDSTWNEYQSTLSTQADLKVYEDALTKEVKRRVEKFKN</sequence>
<dbReference type="PROSITE" id="PS51257">
    <property type="entry name" value="PROKAR_LIPOPROTEIN"/>
    <property type="match status" value="1"/>
</dbReference>
<dbReference type="PANTHER" id="PTHR43649:SF12">
    <property type="entry name" value="DIACETYLCHITOBIOSE BINDING PROTEIN DASA"/>
    <property type="match status" value="1"/>
</dbReference>